<evidence type="ECO:0000313" key="2">
    <source>
        <dbReference type="Proteomes" id="UP000029981"/>
    </source>
</evidence>
<dbReference type="Gramene" id="KGN48308">
    <property type="protein sequence ID" value="KGN48308"/>
    <property type="gene ID" value="Csa_6G471010"/>
</dbReference>
<reference evidence="1 2" key="4">
    <citation type="journal article" date="2011" name="BMC Genomics">
        <title>RNA-Seq improves annotation of protein-coding genes in the cucumber genome.</title>
        <authorList>
            <person name="Li Z."/>
            <person name="Zhang Z."/>
            <person name="Yan P."/>
            <person name="Huang S."/>
            <person name="Fei Z."/>
            <person name="Lin K."/>
        </authorList>
    </citation>
    <scope>NUCLEOTIDE SEQUENCE [LARGE SCALE GENOMIC DNA]</scope>
    <source>
        <strain evidence="2">cv. 9930</strain>
    </source>
</reference>
<reference evidence="1 2" key="1">
    <citation type="journal article" date="2009" name="Nat. Genet.">
        <title>The genome of the cucumber, Cucumis sativus L.</title>
        <authorList>
            <person name="Huang S."/>
            <person name="Li R."/>
            <person name="Zhang Z."/>
            <person name="Li L."/>
            <person name="Gu X."/>
            <person name="Fan W."/>
            <person name="Lucas W.J."/>
            <person name="Wang X."/>
            <person name="Xie B."/>
            <person name="Ni P."/>
            <person name="Ren Y."/>
            <person name="Zhu H."/>
            <person name="Li J."/>
            <person name="Lin K."/>
            <person name="Jin W."/>
            <person name="Fei Z."/>
            <person name="Li G."/>
            <person name="Staub J."/>
            <person name="Kilian A."/>
            <person name="van der Vossen E.A."/>
            <person name="Wu Y."/>
            <person name="Guo J."/>
            <person name="He J."/>
            <person name="Jia Z."/>
            <person name="Ren Y."/>
            <person name="Tian G."/>
            <person name="Lu Y."/>
            <person name="Ruan J."/>
            <person name="Qian W."/>
            <person name="Wang M."/>
            <person name="Huang Q."/>
            <person name="Li B."/>
            <person name="Xuan Z."/>
            <person name="Cao J."/>
            <person name="Asan"/>
            <person name="Wu Z."/>
            <person name="Zhang J."/>
            <person name="Cai Q."/>
            <person name="Bai Y."/>
            <person name="Zhao B."/>
            <person name="Han Y."/>
            <person name="Li Y."/>
            <person name="Li X."/>
            <person name="Wang S."/>
            <person name="Shi Q."/>
            <person name="Liu S."/>
            <person name="Cho W.K."/>
            <person name="Kim J.Y."/>
            <person name="Xu Y."/>
            <person name="Heller-Uszynska K."/>
            <person name="Miao H."/>
            <person name="Cheng Z."/>
            <person name="Zhang S."/>
            <person name="Wu J."/>
            <person name="Yang Y."/>
            <person name="Kang H."/>
            <person name="Li M."/>
            <person name="Liang H."/>
            <person name="Ren X."/>
            <person name="Shi Z."/>
            <person name="Wen M."/>
            <person name="Jian M."/>
            <person name="Yang H."/>
            <person name="Zhang G."/>
            <person name="Yang Z."/>
            <person name="Chen R."/>
            <person name="Liu S."/>
            <person name="Li J."/>
            <person name="Ma L."/>
            <person name="Liu H."/>
            <person name="Zhou Y."/>
            <person name="Zhao J."/>
            <person name="Fang X."/>
            <person name="Li G."/>
            <person name="Fang L."/>
            <person name="Li Y."/>
            <person name="Liu D."/>
            <person name="Zheng H."/>
            <person name="Zhang Y."/>
            <person name="Qin N."/>
            <person name="Li Z."/>
            <person name="Yang G."/>
            <person name="Yang S."/>
            <person name="Bolund L."/>
            <person name="Kristiansen K."/>
            <person name="Zheng H."/>
            <person name="Li S."/>
            <person name="Zhang X."/>
            <person name="Yang H."/>
            <person name="Wang J."/>
            <person name="Sun R."/>
            <person name="Zhang B."/>
            <person name="Jiang S."/>
            <person name="Wang J."/>
            <person name="Du Y."/>
            <person name="Li S."/>
        </authorList>
    </citation>
    <scope>NUCLEOTIDE SEQUENCE [LARGE SCALE GENOMIC DNA]</scope>
    <source>
        <strain evidence="2">cv. 9930</strain>
    </source>
</reference>
<reference evidence="1 2" key="2">
    <citation type="journal article" date="2009" name="PLoS ONE">
        <title>An integrated genetic and cytogenetic map of the cucumber genome.</title>
        <authorList>
            <person name="Ren Y."/>
            <person name="Zhang Z."/>
            <person name="Liu J."/>
            <person name="Staub J.E."/>
            <person name="Han Y."/>
            <person name="Cheng Z."/>
            <person name="Li X."/>
            <person name="Lu J."/>
            <person name="Miao H."/>
            <person name="Kang H."/>
            <person name="Xie B."/>
            <person name="Gu X."/>
            <person name="Wang X."/>
            <person name="Du Y."/>
            <person name="Jin W."/>
            <person name="Huang S."/>
        </authorList>
    </citation>
    <scope>NUCLEOTIDE SEQUENCE [LARGE SCALE GENOMIC DNA]</scope>
    <source>
        <strain evidence="2">cv. 9930</strain>
    </source>
</reference>
<dbReference type="AlphaFoldDB" id="A0A0A0KFH4"/>
<protein>
    <submittedName>
        <fullName evidence="1">Uncharacterized protein</fullName>
    </submittedName>
</protein>
<reference evidence="1 2" key="3">
    <citation type="journal article" date="2010" name="BMC Genomics">
        <title>Transcriptome sequencing and comparative analysis of cucumber flowers with different sex types.</title>
        <authorList>
            <person name="Guo S."/>
            <person name="Zheng Y."/>
            <person name="Joung J.G."/>
            <person name="Liu S."/>
            <person name="Zhang Z."/>
            <person name="Crasta O.R."/>
            <person name="Sobral B.W."/>
            <person name="Xu Y."/>
            <person name="Huang S."/>
            <person name="Fei Z."/>
        </authorList>
    </citation>
    <scope>NUCLEOTIDE SEQUENCE [LARGE SCALE GENOMIC DNA]</scope>
    <source>
        <strain evidence="2">cv. 9930</strain>
    </source>
</reference>
<accession>A0A0A0KFH4</accession>
<proteinExistence type="predicted"/>
<evidence type="ECO:0000313" key="1">
    <source>
        <dbReference type="EMBL" id="KGN48308.1"/>
    </source>
</evidence>
<organism evidence="1 2">
    <name type="scientific">Cucumis sativus</name>
    <name type="common">Cucumber</name>
    <dbReference type="NCBI Taxonomy" id="3659"/>
    <lineage>
        <taxon>Eukaryota</taxon>
        <taxon>Viridiplantae</taxon>
        <taxon>Streptophyta</taxon>
        <taxon>Embryophyta</taxon>
        <taxon>Tracheophyta</taxon>
        <taxon>Spermatophyta</taxon>
        <taxon>Magnoliopsida</taxon>
        <taxon>eudicotyledons</taxon>
        <taxon>Gunneridae</taxon>
        <taxon>Pentapetalae</taxon>
        <taxon>rosids</taxon>
        <taxon>fabids</taxon>
        <taxon>Cucurbitales</taxon>
        <taxon>Cucurbitaceae</taxon>
        <taxon>Benincaseae</taxon>
        <taxon>Cucumis</taxon>
    </lineage>
</organism>
<sequence length="68" mass="7950">MWMMNLWKKLQRFAVEVRRCGESGLWENICNQSVLPAPWALRRLAQGELLAKNPCWEQSLSAFIFSLP</sequence>
<dbReference type="Proteomes" id="UP000029981">
    <property type="component" value="Chromosome 6"/>
</dbReference>
<name>A0A0A0KFH4_CUCSA</name>
<gene>
    <name evidence="1" type="ORF">Csa_6G471010</name>
</gene>
<keyword evidence="2" id="KW-1185">Reference proteome</keyword>
<dbReference type="EMBL" id="CM002927">
    <property type="protein sequence ID" value="KGN48308.1"/>
    <property type="molecule type" value="Genomic_DNA"/>
</dbReference>